<evidence type="ECO:0000313" key="2">
    <source>
        <dbReference type="Proteomes" id="UP001160148"/>
    </source>
</evidence>
<reference evidence="1 2" key="1">
    <citation type="submission" date="2023-01" db="EMBL/GenBank/DDBJ databases">
        <authorList>
            <person name="Whitehead M."/>
        </authorList>
    </citation>
    <scope>NUCLEOTIDE SEQUENCE [LARGE SCALE GENOMIC DNA]</scope>
</reference>
<dbReference type="AlphaFoldDB" id="A0AAV0W5G0"/>
<dbReference type="Proteomes" id="UP001160148">
    <property type="component" value="Unassembled WGS sequence"/>
</dbReference>
<proteinExistence type="predicted"/>
<sequence length="131" mass="14542">MIGTRPWCVPARQPPELNNYIKSARLPEKPRPSWKSDTGGHAVHSGHLGLTGISHGEIDNDDSCVSVEVSEMTNCKSSYLLQLLLSVNLTSDRKNICEKAYTFSENSGPHDSNIIYTKNTVRVIPENSYIL</sequence>
<accession>A0AAV0W5G0</accession>
<protein>
    <submittedName>
        <fullName evidence="1">Uncharacterized protein</fullName>
    </submittedName>
</protein>
<comment type="caution">
    <text evidence="1">The sequence shown here is derived from an EMBL/GenBank/DDBJ whole genome shotgun (WGS) entry which is preliminary data.</text>
</comment>
<organism evidence="1 2">
    <name type="scientific">Macrosiphum euphorbiae</name>
    <name type="common">potato aphid</name>
    <dbReference type="NCBI Taxonomy" id="13131"/>
    <lineage>
        <taxon>Eukaryota</taxon>
        <taxon>Metazoa</taxon>
        <taxon>Ecdysozoa</taxon>
        <taxon>Arthropoda</taxon>
        <taxon>Hexapoda</taxon>
        <taxon>Insecta</taxon>
        <taxon>Pterygota</taxon>
        <taxon>Neoptera</taxon>
        <taxon>Paraneoptera</taxon>
        <taxon>Hemiptera</taxon>
        <taxon>Sternorrhyncha</taxon>
        <taxon>Aphidomorpha</taxon>
        <taxon>Aphidoidea</taxon>
        <taxon>Aphididae</taxon>
        <taxon>Macrosiphini</taxon>
        <taxon>Macrosiphum</taxon>
    </lineage>
</organism>
<gene>
    <name evidence="1" type="ORF">MEUPH1_LOCUS7388</name>
</gene>
<name>A0AAV0W5G0_9HEMI</name>
<keyword evidence="2" id="KW-1185">Reference proteome</keyword>
<evidence type="ECO:0000313" key="1">
    <source>
        <dbReference type="EMBL" id="CAI6350995.1"/>
    </source>
</evidence>
<dbReference type="EMBL" id="CARXXK010000001">
    <property type="protein sequence ID" value="CAI6350995.1"/>
    <property type="molecule type" value="Genomic_DNA"/>
</dbReference>